<dbReference type="RefSeq" id="WP_162370434.1">
    <property type="nucleotide sequence ID" value="NZ_JAAEEH010000019.1"/>
</dbReference>
<evidence type="ECO:0000313" key="2">
    <source>
        <dbReference type="Proteomes" id="UP000461585"/>
    </source>
</evidence>
<gene>
    <name evidence="1" type="ORF">GXN74_08105</name>
</gene>
<dbReference type="Proteomes" id="UP000461585">
    <property type="component" value="Unassembled WGS sequence"/>
</dbReference>
<organism evidence="1 2">
    <name type="scientific">Anaerotalea alkaliphila</name>
    <dbReference type="NCBI Taxonomy" id="2662126"/>
    <lineage>
        <taxon>Bacteria</taxon>
        <taxon>Bacillati</taxon>
        <taxon>Bacillota</taxon>
        <taxon>Clostridia</taxon>
        <taxon>Eubacteriales</taxon>
        <taxon>Anaerotalea</taxon>
    </lineage>
</organism>
<accession>A0A7X5HW24</accession>
<dbReference type="AlphaFoldDB" id="A0A7X5HW24"/>
<reference evidence="1 2" key="1">
    <citation type="submission" date="2020-01" db="EMBL/GenBank/DDBJ databases">
        <title>Anaeroalcalibacter tamaniensis gen. nov., sp. nov., moderately halophilic strictly anaerobic fermenter bacterium from mud volcano of Taman peninsula.</title>
        <authorList>
            <person name="Frolova A."/>
            <person name="Merkel A.Y."/>
            <person name="Slobodkin A.I."/>
        </authorList>
    </citation>
    <scope>NUCLEOTIDE SEQUENCE [LARGE SCALE GENOMIC DNA]</scope>
    <source>
        <strain evidence="1 2">F-3ap</strain>
    </source>
</reference>
<evidence type="ECO:0000313" key="1">
    <source>
        <dbReference type="EMBL" id="NDL67707.1"/>
    </source>
</evidence>
<keyword evidence="2" id="KW-1185">Reference proteome</keyword>
<protein>
    <submittedName>
        <fullName evidence="1">Uncharacterized protein</fullName>
    </submittedName>
</protein>
<dbReference type="EMBL" id="JAAEEH010000019">
    <property type="protein sequence ID" value="NDL67707.1"/>
    <property type="molecule type" value="Genomic_DNA"/>
</dbReference>
<sequence>MLDFSKMFDDFSATNDGGNAVKLVYEIIPTFSQDQLEILATLNYMIRRYDLKDLEEFKAVVEYNQKRNKNLDFLQHGAIKSMLKALTMEELVKGIKPQVMHQQDE</sequence>
<comment type="caution">
    <text evidence="1">The sequence shown here is derived from an EMBL/GenBank/DDBJ whole genome shotgun (WGS) entry which is preliminary data.</text>
</comment>
<proteinExistence type="predicted"/>
<name>A0A7X5HW24_9FIRM</name>